<comment type="cofactor">
    <cofactor evidence="1 6">
        <name>(R)-lipoate</name>
        <dbReference type="ChEBI" id="CHEBI:83088"/>
    </cofactor>
</comment>
<evidence type="ECO:0000313" key="9">
    <source>
        <dbReference type="EMBL" id="AEF93656.1"/>
    </source>
</evidence>
<gene>
    <name evidence="9" type="ordered locus">Desca_0775</name>
</gene>
<dbReference type="InterPro" id="IPR023213">
    <property type="entry name" value="CAT-like_dom_sf"/>
</dbReference>
<evidence type="ECO:0000256" key="6">
    <source>
        <dbReference type="RuleBase" id="RU003423"/>
    </source>
</evidence>
<dbReference type="InterPro" id="IPR004675">
    <property type="entry name" value="AhpD_core"/>
</dbReference>
<dbReference type="Pfam" id="PF00198">
    <property type="entry name" value="2-oxoacid_dh"/>
    <property type="match status" value="1"/>
</dbReference>
<accession>F6B905</accession>
<dbReference type="InterPro" id="IPR029032">
    <property type="entry name" value="AhpD-like"/>
</dbReference>
<evidence type="ECO:0000259" key="7">
    <source>
        <dbReference type="PROSITE" id="PS50968"/>
    </source>
</evidence>
<keyword evidence="3 6" id="KW-0808">Transferase</keyword>
<sequence length="530" mass="57572">MANIVLLPKLGLTMKKGKIVNWLKQEGDQVEQGEALLEIVTEKANVKVESPAAGVVHKILAGKGTQLPVNAPIAVIAEAGDDEARLQKTLQEAQANFEQIVSTVPQPQKAQQVATETVSMTTVKRSISPRAKKLAEKEGINLSLVEGTGPNGRITEKDVVAYIEDLAKDNETQIIPFEGMRQIIAQRMSESSRNAARVTIMQEVDVTILQMLRKRYNDAGAAKGLRLSFTDVLIKAVVKALREHRNMNARVYDDHMELVNAVNIGVAVDIEGGLVVPVIHNAHRLTLEQISAKVKDLAARARSGDLEAEELQGGTFTVSNLGVFGAEGFTPIINPPETAILGVGQMTEKPGLSEDNLLRKKFVTLSLSLDHRAVDGGPGARFLKRIKELLEDPFELFGMPKDPSIKHPLIGGAKDPRQIRNKYRKGMSLLSETNPDLVMGFSALTEGIFFEDGEISVMHKELIAVALAVYIKCEYCIAAHIYSALEQGATPEQVMEAASVAAFFGGGAAMAYVSTFVQDCIEAFSKEIND</sequence>
<evidence type="ECO:0000256" key="2">
    <source>
        <dbReference type="ARBA" id="ARBA00007317"/>
    </source>
</evidence>
<dbReference type="SUPFAM" id="SSF69118">
    <property type="entry name" value="AhpD-like"/>
    <property type="match status" value="1"/>
</dbReference>
<dbReference type="Pfam" id="PF02627">
    <property type="entry name" value="CMD"/>
    <property type="match status" value="1"/>
</dbReference>
<dbReference type="Proteomes" id="UP000009226">
    <property type="component" value="Chromosome"/>
</dbReference>
<dbReference type="InterPro" id="IPR050743">
    <property type="entry name" value="2-oxoacid_DH_E2_comp"/>
</dbReference>
<dbReference type="InterPro" id="IPR004167">
    <property type="entry name" value="PSBD"/>
</dbReference>
<dbReference type="eggNOG" id="COG0508">
    <property type="taxonomic scope" value="Bacteria"/>
</dbReference>
<dbReference type="AlphaFoldDB" id="F6B905"/>
<dbReference type="GO" id="GO:0051920">
    <property type="term" value="F:peroxiredoxin activity"/>
    <property type="evidence" value="ECO:0007669"/>
    <property type="project" value="InterPro"/>
</dbReference>
<dbReference type="CDD" id="cd06849">
    <property type="entry name" value="lipoyl_domain"/>
    <property type="match status" value="1"/>
</dbReference>
<dbReference type="RefSeq" id="WP_013809844.1">
    <property type="nucleotide sequence ID" value="NC_015565.1"/>
</dbReference>
<evidence type="ECO:0000256" key="3">
    <source>
        <dbReference type="ARBA" id="ARBA00022679"/>
    </source>
</evidence>
<dbReference type="EC" id="2.3.1.-" evidence="6"/>
<keyword evidence="5 6" id="KW-0012">Acyltransferase</keyword>
<dbReference type="GO" id="GO:0005737">
    <property type="term" value="C:cytoplasm"/>
    <property type="evidence" value="ECO:0007669"/>
    <property type="project" value="TreeGrafter"/>
</dbReference>
<dbReference type="PROSITE" id="PS00189">
    <property type="entry name" value="LIPOYL"/>
    <property type="match status" value="1"/>
</dbReference>
<dbReference type="FunFam" id="3.30.559.10:FF:000007">
    <property type="entry name" value="Dihydrolipoamide acetyltransferase component of pyruvate dehydrogenase complex"/>
    <property type="match status" value="1"/>
</dbReference>
<dbReference type="Gene3D" id="2.40.50.100">
    <property type="match status" value="1"/>
</dbReference>
<dbReference type="HOGENOM" id="CLU_016733_10_3_9"/>
<dbReference type="InterPro" id="IPR000089">
    <property type="entry name" value="Biotin_lipoyl"/>
</dbReference>
<keyword evidence="10" id="KW-1185">Reference proteome</keyword>
<feature type="domain" description="Lipoyl-binding" evidence="7">
    <location>
        <begin position="2"/>
        <end position="77"/>
    </location>
</feature>
<dbReference type="InterPro" id="IPR003779">
    <property type="entry name" value="CMD-like"/>
</dbReference>
<dbReference type="InterPro" id="IPR003016">
    <property type="entry name" value="2-oxoA_DH_lipoyl-BS"/>
</dbReference>
<evidence type="ECO:0000259" key="8">
    <source>
        <dbReference type="PROSITE" id="PS51826"/>
    </source>
</evidence>
<dbReference type="SUPFAM" id="SSF51230">
    <property type="entry name" value="Single hybrid motif"/>
    <property type="match status" value="1"/>
</dbReference>
<dbReference type="Gene3D" id="1.20.1290.10">
    <property type="entry name" value="AhpD-like"/>
    <property type="match status" value="1"/>
</dbReference>
<evidence type="ECO:0000256" key="1">
    <source>
        <dbReference type="ARBA" id="ARBA00001938"/>
    </source>
</evidence>
<dbReference type="SUPFAM" id="SSF47005">
    <property type="entry name" value="Peripheral subunit-binding domain of 2-oxo acid dehydrogenase complex"/>
    <property type="match status" value="1"/>
</dbReference>
<comment type="similarity">
    <text evidence="2 6">Belongs to the 2-oxoacid dehydrogenase family.</text>
</comment>
<dbReference type="SUPFAM" id="SSF52777">
    <property type="entry name" value="CoA-dependent acyltransferases"/>
    <property type="match status" value="1"/>
</dbReference>
<feature type="domain" description="Peripheral subunit-binding (PSBD)" evidence="8">
    <location>
        <begin position="126"/>
        <end position="163"/>
    </location>
</feature>
<dbReference type="PROSITE" id="PS50968">
    <property type="entry name" value="BIOTINYL_LIPOYL"/>
    <property type="match status" value="1"/>
</dbReference>
<evidence type="ECO:0000313" key="10">
    <source>
        <dbReference type="Proteomes" id="UP000009226"/>
    </source>
</evidence>
<dbReference type="Pfam" id="PF00364">
    <property type="entry name" value="Biotin_lipoyl"/>
    <property type="match status" value="1"/>
</dbReference>
<dbReference type="PROSITE" id="PS51826">
    <property type="entry name" value="PSBD"/>
    <property type="match status" value="1"/>
</dbReference>
<reference evidence="9 10" key="1">
    <citation type="submission" date="2011-05" db="EMBL/GenBank/DDBJ databases">
        <title>Complete sequence of Desulfotomaculum carboxydivorans CO-1-SRB.</title>
        <authorList>
            <consortium name="US DOE Joint Genome Institute"/>
            <person name="Lucas S."/>
            <person name="Han J."/>
            <person name="Lapidus A."/>
            <person name="Cheng J.-F."/>
            <person name="Goodwin L."/>
            <person name="Pitluck S."/>
            <person name="Peters L."/>
            <person name="Mikhailova N."/>
            <person name="Lu M."/>
            <person name="Han C."/>
            <person name="Tapia R."/>
            <person name="Land M."/>
            <person name="Hauser L."/>
            <person name="Kyrpides N."/>
            <person name="Ivanova N."/>
            <person name="Pagani I."/>
            <person name="Stams A."/>
            <person name="Plugge C."/>
            <person name="Muyzer G."/>
            <person name="Kuever J."/>
            <person name="Parshina S."/>
            <person name="Ivanova A."/>
            <person name="Nazina T."/>
            <person name="Woyke T."/>
        </authorList>
    </citation>
    <scope>NUCLEOTIDE SEQUENCE [LARGE SCALE GENOMIC DNA]</scope>
    <source>
        <strain evidence="10">DSM 14880 / VKM B-2319 / CO-1-SRB</strain>
    </source>
</reference>
<dbReference type="InterPro" id="IPR011053">
    <property type="entry name" value="Single_hybrid_motif"/>
</dbReference>
<dbReference type="STRING" id="868595.Desca_0775"/>
<dbReference type="Gene3D" id="4.10.320.10">
    <property type="entry name" value="E3-binding domain"/>
    <property type="match status" value="1"/>
</dbReference>
<evidence type="ECO:0000256" key="4">
    <source>
        <dbReference type="ARBA" id="ARBA00022823"/>
    </source>
</evidence>
<proteinExistence type="inferred from homology"/>
<dbReference type="Gene3D" id="3.30.559.10">
    <property type="entry name" value="Chloramphenicol acetyltransferase-like domain"/>
    <property type="match status" value="1"/>
</dbReference>
<keyword evidence="9" id="KW-0575">Peroxidase</keyword>
<dbReference type="InterPro" id="IPR036625">
    <property type="entry name" value="E3-bd_dom_sf"/>
</dbReference>
<dbReference type="InterPro" id="IPR001078">
    <property type="entry name" value="2-oxoacid_DH_actylTfrase"/>
</dbReference>
<name>F6B905_DESCC</name>
<dbReference type="GO" id="GO:0016407">
    <property type="term" value="F:acetyltransferase activity"/>
    <property type="evidence" value="ECO:0007669"/>
    <property type="project" value="TreeGrafter"/>
</dbReference>
<protein>
    <recommendedName>
        <fullName evidence="6">Dihydrolipoamide acetyltransferase component of pyruvate dehydrogenase complex</fullName>
        <ecNumber evidence="6">2.3.1.-</ecNumber>
    </recommendedName>
</protein>
<dbReference type="EMBL" id="CP002736">
    <property type="protein sequence ID" value="AEF93656.1"/>
    <property type="molecule type" value="Genomic_DNA"/>
</dbReference>
<keyword evidence="4 6" id="KW-0450">Lipoyl</keyword>
<dbReference type="KEGG" id="dca:Desca_0775"/>
<dbReference type="PANTHER" id="PTHR43178:SF5">
    <property type="entry name" value="LIPOAMIDE ACYLTRANSFERASE COMPONENT OF BRANCHED-CHAIN ALPHA-KETO ACID DEHYDROGENASE COMPLEX, MITOCHONDRIAL"/>
    <property type="match status" value="1"/>
</dbReference>
<dbReference type="NCBIfam" id="TIGR00778">
    <property type="entry name" value="ahpD_dom"/>
    <property type="match status" value="1"/>
</dbReference>
<evidence type="ECO:0000256" key="5">
    <source>
        <dbReference type="ARBA" id="ARBA00023315"/>
    </source>
</evidence>
<dbReference type="GO" id="GO:0031405">
    <property type="term" value="F:lipoic acid binding"/>
    <property type="evidence" value="ECO:0007669"/>
    <property type="project" value="TreeGrafter"/>
</dbReference>
<dbReference type="PANTHER" id="PTHR43178">
    <property type="entry name" value="DIHYDROLIPOAMIDE ACETYLTRANSFERASE COMPONENT OF PYRUVATE DEHYDROGENASE COMPLEX"/>
    <property type="match status" value="1"/>
</dbReference>
<dbReference type="Pfam" id="PF02817">
    <property type="entry name" value="E3_binding"/>
    <property type="match status" value="1"/>
</dbReference>
<keyword evidence="9" id="KW-0560">Oxidoreductase</keyword>
<organism evidence="9 10">
    <name type="scientific">Desulfotomaculum nigrificans (strain DSM 14880 / VKM B-2319 / CO-1-SRB)</name>
    <name type="common">Desulfotomaculum carboxydivorans</name>
    <dbReference type="NCBI Taxonomy" id="868595"/>
    <lineage>
        <taxon>Bacteria</taxon>
        <taxon>Bacillati</taxon>
        <taxon>Bacillota</taxon>
        <taxon>Clostridia</taxon>
        <taxon>Eubacteriales</taxon>
        <taxon>Desulfotomaculaceae</taxon>
        <taxon>Desulfotomaculum</taxon>
    </lineage>
</organism>